<sequence>MKMTCILSSPTFIFLPRNNLHLQTLRANFWSQSGIRTQRGLFSLPLNDTNSRADKANRLKFGRMIDFNVKVKVKIEKIPKVKPGPAHWALCWLEEIINSIPTRTLRIK</sequence>
<dbReference type="EMBL" id="HBUF01111526">
    <property type="protein sequence ID" value="CAG6640337.1"/>
    <property type="molecule type" value="Transcribed_RNA"/>
</dbReference>
<accession>A0A8D8QYD0</accession>
<organism evidence="1">
    <name type="scientific">Cacopsylla melanoneura</name>
    <dbReference type="NCBI Taxonomy" id="428564"/>
    <lineage>
        <taxon>Eukaryota</taxon>
        <taxon>Metazoa</taxon>
        <taxon>Ecdysozoa</taxon>
        <taxon>Arthropoda</taxon>
        <taxon>Hexapoda</taxon>
        <taxon>Insecta</taxon>
        <taxon>Pterygota</taxon>
        <taxon>Neoptera</taxon>
        <taxon>Paraneoptera</taxon>
        <taxon>Hemiptera</taxon>
        <taxon>Sternorrhyncha</taxon>
        <taxon>Psylloidea</taxon>
        <taxon>Psyllidae</taxon>
        <taxon>Psyllinae</taxon>
        <taxon>Cacopsylla</taxon>
    </lineage>
</organism>
<dbReference type="AlphaFoldDB" id="A0A8D8QYD0"/>
<proteinExistence type="predicted"/>
<dbReference type="EMBL" id="HBUF01111525">
    <property type="protein sequence ID" value="CAG6640336.1"/>
    <property type="molecule type" value="Transcribed_RNA"/>
</dbReference>
<protein>
    <submittedName>
        <fullName evidence="1">Uncharacterized protein</fullName>
    </submittedName>
</protein>
<dbReference type="EMBL" id="HBUF01111524">
    <property type="protein sequence ID" value="CAG6640335.1"/>
    <property type="molecule type" value="Transcribed_RNA"/>
</dbReference>
<reference evidence="1" key="1">
    <citation type="submission" date="2021-05" db="EMBL/GenBank/DDBJ databases">
        <authorList>
            <person name="Alioto T."/>
            <person name="Alioto T."/>
            <person name="Gomez Garrido J."/>
        </authorList>
    </citation>
    <scope>NUCLEOTIDE SEQUENCE</scope>
</reference>
<evidence type="ECO:0000313" key="1">
    <source>
        <dbReference type="EMBL" id="CAG6640336.1"/>
    </source>
</evidence>
<name>A0A8D8QYD0_9HEMI</name>